<dbReference type="InterPro" id="IPR045187">
    <property type="entry name" value="CcO_II"/>
</dbReference>
<proteinExistence type="inferred from homology"/>
<dbReference type="PRINTS" id="PR01166">
    <property type="entry name" value="CYCOXIDASEII"/>
</dbReference>
<accession>A0AAF0ZRM8</accession>
<dbReference type="Gene3D" id="2.60.40.420">
    <property type="entry name" value="Cupredoxins - blue copper proteins"/>
    <property type="match status" value="1"/>
</dbReference>
<evidence type="ECO:0000313" key="21">
    <source>
        <dbReference type="EMBL" id="WMV46534.1"/>
    </source>
</evidence>
<dbReference type="AlphaFoldDB" id="A0AAF0ZRM8"/>
<dbReference type="PROSITE" id="PS00701">
    <property type="entry name" value="RIBOSOMAL_L16_2"/>
    <property type="match status" value="1"/>
</dbReference>
<dbReference type="SUPFAM" id="SSF54686">
    <property type="entry name" value="Ribosomal protein L16p/L10e"/>
    <property type="match status" value="1"/>
</dbReference>
<evidence type="ECO:0000256" key="11">
    <source>
        <dbReference type="ARBA" id="ARBA00022982"/>
    </source>
</evidence>
<dbReference type="PANTHER" id="PTHR22888:SF9">
    <property type="entry name" value="CYTOCHROME C OXIDASE SUBUNIT 2"/>
    <property type="match status" value="1"/>
</dbReference>
<protein>
    <recommendedName>
        <fullName evidence="17">Large ribosomal subunit protein uL16m</fullName>
        <ecNumber evidence="6">7.1.1.9</ecNumber>
    </recommendedName>
    <alternativeName>
        <fullName evidence="18">60S ribosomal protein L16, mitochondrial</fullName>
    </alternativeName>
    <alternativeName>
        <fullName evidence="16">Cytochrome c oxidase polypeptide II</fullName>
    </alternativeName>
</protein>
<evidence type="ECO:0000256" key="15">
    <source>
        <dbReference type="ARBA" id="ARBA00023274"/>
    </source>
</evidence>
<evidence type="ECO:0000256" key="3">
    <source>
        <dbReference type="ARBA" id="ARBA00004370"/>
    </source>
</evidence>
<evidence type="ECO:0000256" key="9">
    <source>
        <dbReference type="ARBA" id="ARBA00022967"/>
    </source>
</evidence>
<keyword evidence="7" id="KW-0813">Transport</keyword>
<evidence type="ECO:0000256" key="16">
    <source>
        <dbReference type="ARBA" id="ARBA00031389"/>
    </source>
</evidence>
<sequence>MGQRMLRFDFVSRDPPQVGFESRVMGDYPARKKKKGDVLYPKRTKYSKYRKGRCSRGCKTDGTQLGFGRYGTKSCRDGRLSYRAIEAARRAIIGHFHRAMSGQFRRNGKIWVRVHPDIPITRKPTEVRMGRGKGNPTGWIAHVSRGQILFEMDGVSLSNARQAATLAAHKLCSSTKFVQWSVREASGLPVISHSRRRETLITIACQKRGVEVVRPIPRNAPSIGAYGSILVVAGVVYNFGPNDRPSNLSEWGIPVIAGTSKLTEGDQRFYSSIEEPFLREARDVVNSGRIGEESLWIFFFWATTSPSRLASLSTVHFSNKEDDYRIEFPLQETARPIPSAFLICVEPGVESFLRGNLQVQFGGRRVSTLPYGYSDYNSSDEQSLTFDSYTIPEDNLELGQSRLLEVDNRVVLPAKSHIRFIVTSTDVPHCWAVPSLGVKCDVVPGRLNQNSILVQREGVYFGQCSEICGTNHAFMPIVIEVVPRKDYGSRVSNQLIPQIGKA</sequence>
<comment type="catalytic activity">
    <reaction evidence="19">
        <text>4 Fe(II)-[cytochrome c] + O2 + 8 H(+)(in) = 4 Fe(III)-[cytochrome c] + 2 H2O + 4 H(+)(out)</text>
        <dbReference type="Rhea" id="RHEA:11436"/>
        <dbReference type="Rhea" id="RHEA-COMP:10350"/>
        <dbReference type="Rhea" id="RHEA-COMP:14399"/>
        <dbReference type="ChEBI" id="CHEBI:15377"/>
        <dbReference type="ChEBI" id="CHEBI:15378"/>
        <dbReference type="ChEBI" id="CHEBI:15379"/>
        <dbReference type="ChEBI" id="CHEBI:29033"/>
        <dbReference type="ChEBI" id="CHEBI:29034"/>
        <dbReference type="EC" id="7.1.1.9"/>
    </reaction>
    <physiologicalReaction direction="left-to-right" evidence="19">
        <dbReference type="Rhea" id="RHEA:11437"/>
    </physiologicalReaction>
</comment>
<dbReference type="GO" id="GO:0005739">
    <property type="term" value="C:mitochondrion"/>
    <property type="evidence" value="ECO:0007669"/>
    <property type="project" value="UniProtKB-SubCell"/>
</dbReference>
<evidence type="ECO:0000256" key="12">
    <source>
        <dbReference type="ARBA" id="ARBA00023008"/>
    </source>
</evidence>
<dbReference type="InterPro" id="IPR020798">
    <property type="entry name" value="Ribosomal_uL16_CS"/>
</dbReference>
<evidence type="ECO:0000256" key="18">
    <source>
        <dbReference type="ARBA" id="ARBA00042582"/>
    </source>
</evidence>
<dbReference type="FunFam" id="3.90.1170.10:FF:000007">
    <property type="entry name" value="Ribosomal protein L16"/>
    <property type="match status" value="1"/>
</dbReference>
<dbReference type="GO" id="GO:0016020">
    <property type="term" value="C:membrane"/>
    <property type="evidence" value="ECO:0007669"/>
    <property type="project" value="UniProtKB-SubCell"/>
</dbReference>
<evidence type="ECO:0000256" key="7">
    <source>
        <dbReference type="ARBA" id="ARBA00022448"/>
    </source>
</evidence>
<evidence type="ECO:0000256" key="13">
    <source>
        <dbReference type="ARBA" id="ARBA00023128"/>
    </source>
</evidence>
<evidence type="ECO:0000259" key="20">
    <source>
        <dbReference type="PROSITE" id="PS50857"/>
    </source>
</evidence>
<dbReference type="GO" id="GO:0006412">
    <property type="term" value="P:translation"/>
    <property type="evidence" value="ECO:0007669"/>
    <property type="project" value="InterPro"/>
</dbReference>
<dbReference type="InterPro" id="IPR034210">
    <property type="entry name" value="CcO_II_C"/>
</dbReference>
<evidence type="ECO:0000256" key="6">
    <source>
        <dbReference type="ARBA" id="ARBA00012949"/>
    </source>
</evidence>
<gene>
    <name evidence="21" type="ORF">MTR67_039919</name>
</gene>
<evidence type="ECO:0000256" key="17">
    <source>
        <dbReference type="ARBA" id="ARBA00035302"/>
    </source>
</evidence>
<dbReference type="InterPro" id="IPR001505">
    <property type="entry name" value="Copper_CuA"/>
</dbReference>
<name>A0AAF0ZRM8_SOLVR</name>
<dbReference type="PROSITE" id="PS00078">
    <property type="entry name" value="COX2"/>
    <property type="match status" value="1"/>
</dbReference>
<dbReference type="GO" id="GO:0042773">
    <property type="term" value="P:ATP synthesis coupled electron transport"/>
    <property type="evidence" value="ECO:0007669"/>
    <property type="project" value="TreeGrafter"/>
</dbReference>
<dbReference type="Gene3D" id="3.90.1170.10">
    <property type="entry name" value="Ribosomal protein L10e/L16"/>
    <property type="match status" value="1"/>
</dbReference>
<keyword evidence="8" id="KW-0479">Metal-binding</keyword>
<evidence type="ECO:0000256" key="5">
    <source>
        <dbReference type="ARBA" id="ARBA00008931"/>
    </source>
</evidence>
<keyword evidence="12" id="KW-0186">Copper</keyword>
<evidence type="ECO:0000256" key="19">
    <source>
        <dbReference type="ARBA" id="ARBA00049512"/>
    </source>
</evidence>
<dbReference type="InterPro" id="IPR000114">
    <property type="entry name" value="Ribosomal_uL16_bact-type"/>
</dbReference>
<evidence type="ECO:0000256" key="1">
    <source>
        <dbReference type="ARBA" id="ARBA00001935"/>
    </source>
</evidence>
<evidence type="ECO:0000256" key="10">
    <source>
        <dbReference type="ARBA" id="ARBA00022980"/>
    </source>
</evidence>
<evidence type="ECO:0000256" key="8">
    <source>
        <dbReference type="ARBA" id="ARBA00022723"/>
    </source>
</evidence>
<dbReference type="GO" id="GO:0005840">
    <property type="term" value="C:ribosome"/>
    <property type="evidence" value="ECO:0007669"/>
    <property type="project" value="UniProtKB-KW"/>
</dbReference>
<dbReference type="SUPFAM" id="SSF49503">
    <property type="entry name" value="Cupredoxins"/>
    <property type="match status" value="1"/>
</dbReference>
<organism evidence="21 22">
    <name type="scientific">Solanum verrucosum</name>
    <dbReference type="NCBI Taxonomy" id="315347"/>
    <lineage>
        <taxon>Eukaryota</taxon>
        <taxon>Viridiplantae</taxon>
        <taxon>Streptophyta</taxon>
        <taxon>Embryophyta</taxon>
        <taxon>Tracheophyta</taxon>
        <taxon>Spermatophyta</taxon>
        <taxon>Magnoliopsida</taxon>
        <taxon>eudicotyledons</taxon>
        <taxon>Gunneridae</taxon>
        <taxon>Pentapetalae</taxon>
        <taxon>asterids</taxon>
        <taxon>lamiids</taxon>
        <taxon>Solanales</taxon>
        <taxon>Solanaceae</taxon>
        <taxon>Solanoideae</taxon>
        <taxon>Solaneae</taxon>
        <taxon>Solanum</taxon>
    </lineage>
</organism>
<comment type="similarity">
    <text evidence="5">Belongs to the universal ribosomal protein uL16 family.</text>
</comment>
<comment type="similarity">
    <text evidence="4">Belongs to the cytochrome c oxidase subunit 2 family.</text>
</comment>
<keyword evidence="13" id="KW-0496">Mitochondrion</keyword>
<dbReference type="InterPro" id="IPR008972">
    <property type="entry name" value="Cupredoxin"/>
</dbReference>
<dbReference type="CDD" id="cd01433">
    <property type="entry name" value="Ribosomal_L16_L10e"/>
    <property type="match status" value="1"/>
</dbReference>
<comment type="cofactor">
    <cofactor evidence="1">
        <name>Cu cation</name>
        <dbReference type="ChEBI" id="CHEBI:23378"/>
    </cofactor>
</comment>
<dbReference type="CDD" id="cd13912">
    <property type="entry name" value="CcO_II_C"/>
    <property type="match status" value="1"/>
</dbReference>
<dbReference type="GO" id="GO:0004129">
    <property type="term" value="F:cytochrome-c oxidase activity"/>
    <property type="evidence" value="ECO:0007669"/>
    <property type="project" value="UniProtKB-EC"/>
</dbReference>
<dbReference type="InterPro" id="IPR047873">
    <property type="entry name" value="Ribosomal_uL16"/>
</dbReference>
<dbReference type="Pfam" id="PF00252">
    <property type="entry name" value="Ribosomal_L16"/>
    <property type="match status" value="1"/>
</dbReference>
<keyword evidence="22" id="KW-1185">Reference proteome</keyword>
<evidence type="ECO:0000313" key="22">
    <source>
        <dbReference type="Proteomes" id="UP001234989"/>
    </source>
</evidence>
<dbReference type="GO" id="GO:1990904">
    <property type="term" value="C:ribonucleoprotein complex"/>
    <property type="evidence" value="ECO:0007669"/>
    <property type="project" value="UniProtKB-KW"/>
</dbReference>
<reference evidence="21" key="1">
    <citation type="submission" date="2023-08" db="EMBL/GenBank/DDBJ databases">
        <title>A de novo genome assembly of Solanum verrucosum Schlechtendal, a Mexican diploid species geographically isolated from the other diploid A-genome species in potato relatives.</title>
        <authorList>
            <person name="Hosaka K."/>
        </authorList>
    </citation>
    <scope>NUCLEOTIDE SEQUENCE</scope>
    <source>
        <tissue evidence="21">Young leaves</tissue>
    </source>
</reference>
<keyword evidence="11" id="KW-0249">Electron transport</keyword>
<keyword evidence="9" id="KW-1278">Translocase</keyword>
<dbReference type="InterPro" id="IPR036920">
    <property type="entry name" value="Ribosomal_uL16_sf"/>
</dbReference>
<evidence type="ECO:0000256" key="14">
    <source>
        <dbReference type="ARBA" id="ARBA00023136"/>
    </source>
</evidence>
<dbReference type="InterPro" id="IPR002429">
    <property type="entry name" value="CcO_II-like_C"/>
</dbReference>
<keyword evidence="10" id="KW-0689">Ribosomal protein</keyword>
<dbReference type="InterPro" id="IPR016180">
    <property type="entry name" value="Ribosomal_uL16_dom"/>
</dbReference>
<comment type="subcellular location">
    <subcellularLocation>
        <location evidence="3">Membrane</location>
    </subcellularLocation>
    <subcellularLocation>
        <location evidence="2">Mitochondrion</location>
    </subcellularLocation>
</comment>
<dbReference type="Pfam" id="PF00116">
    <property type="entry name" value="COX2"/>
    <property type="match status" value="1"/>
</dbReference>
<dbReference type="PROSITE" id="PS50857">
    <property type="entry name" value="COX2_CUA"/>
    <property type="match status" value="1"/>
</dbReference>
<dbReference type="GO" id="GO:0005507">
    <property type="term" value="F:copper ion binding"/>
    <property type="evidence" value="ECO:0007669"/>
    <property type="project" value="InterPro"/>
</dbReference>
<dbReference type="GO" id="GO:0019843">
    <property type="term" value="F:rRNA binding"/>
    <property type="evidence" value="ECO:0007669"/>
    <property type="project" value="InterPro"/>
</dbReference>
<dbReference type="PANTHER" id="PTHR22888">
    <property type="entry name" value="CYTOCHROME C OXIDASE, SUBUNIT II"/>
    <property type="match status" value="1"/>
</dbReference>
<keyword evidence="15" id="KW-0687">Ribonucleoprotein</keyword>
<dbReference type="EMBL" id="CP133620">
    <property type="protein sequence ID" value="WMV46534.1"/>
    <property type="molecule type" value="Genomic_DNA"/>
</dbReference>
<keyword evidence="14" id="KW-0472">Membrane</keyword>
<dbReference type="EC" id="7.1.1.9" evidence="6"/>
<feature type="domain" description="Cytochrome oxidase subunit II copper A binding" evidence="20">
    <location>
        <begin position="282"/>
        <end position="493"/>
    </location>
</feature>
<dbReference type="GO" id="GO:0003735">
    <property type="term" value="F:structural constituent of ribosome"/>
    <property type="evidence" value="ECO:0007669"/>
    <property type="project" value="InterPro"/>
</dbReference>
<dbReference type="Proteomes" id="UP001234989">
    <property type="component" value="Chromosome 9"/>
</dbReference>
<evidence type="ECO:0000256" key="2">
    <source>
        <dbReference type="ARBA" id="ARBA00004173"/>
    </source>
</evidence>
<evidence type="ECO:0000256" key="4">
    <source>
        <dbReference type="ARBA" id="ARBA00007866"/>
    </source>
</evidence>
<dbReference type="NCBIfam" id="TIGR01164">
    <property type="entry name" value="rplP_bact"/>
    <property type="match status" value="1"/>
</dbReference>